<feature type="transmembrane region" description="Helical" evidence="1">
    <location>
        <begin position="12"/>
        <end position="30"/>
    </location>
</feature>
<feature type="domain" description="AMP-dependent synthetase/ligase" evidence="2">
    <location>
        <begin position="182"/>
        <end position="612"/>
    </location>
</feature>
<name>A0ABP1D8R2_9APHY</name>
<keyword evidence="1" id="KW-0472">Membrane</keyword>
<evidence type="ECO:0000313" key="4">
    <source>
        <dbReference type="Proteomes" id="UP001497453"/>
    </source>
</evidence>
<dbReference type="PANTHER" id="PTHR43272:SF11">
    <property type="entry name" value="AMP-DEPENDENT SYNTHETASE_LIGASE DOMAIN-CONTAINING PROTEIN"/>
    <property type="match status" value="1"/>
</dbReference>
<keyword evidence="4" id="KW-1185">Reference proteome</keyword>
<evidence type="ECO:0000313" key="3">
    <source>
        <dbReference type="EMBL" id="CAL1704253.1"/>
    </source>
</evidence>
<proteinExistence type="predicted"/>
<dbReference type="Pfam" id="PF00501">
    <property type="entry name" value="AMP-binding"/>
    <property type="match status" value="1"/>
</dbReference>
<sequence length="652" mass="70509">MGAALSCNLSNQYNLYCILLPLYILSTSAWNKKLFPPPLLLRLPCLSNSSRHMRFVSVKPYPHQNPHKRRTPRTPSFVSSRISCMALSDFLVTDDLTIILALVAAGLFLLHNLYKPQPLVHPILLGRQSDVARVRNPKESAVMRNYGTGMLGRFPVRPAKEQQVLLDLVKPDSDSSRTLWSTKITNPQLRQRVSAFGTGLIRVAGLDPEESNVLLLLNDGIEFLITDLALASHSIPSFTLSSPSVLTPVLEEHPPSAIVVHAEFLPQLLELIHDSNDGVHHTIIVVGNTDLDKHLGAIRLLKWEDIERQGAQADQLTPATPKPQDVFTVSFFATPDGQLRGTSLTHENLTAGVTSTRALLPLSGAISPLDTIVSAHSLSTAFGRAVAYTAVFEGTNFATLKSSQFFTAAETTSFDLADLKSVESYPIPSPTLLFAKPSHLTSLSSAILDEARRSSFFFHTLAWRHKFAGIVDGFLTKQSLWDRLVFDDARAKIMGKGAGTVRGVIVAGAPLEAQALTPARIALSVPLVNSHIHPAVAGPVLASHPLDLQTFPTTPATSGSSAADNFAFAYQAPVGPPSINVEAKLLGVDDVAVEDGADPIGALFVRGPSVGKLLHVEQGEENIPEEDRGWVETGERARVLSNGTFKVAIQAK</sequence>
<evidence type="ECO:0000256" key="1">
    <source>
        <dbReference type="SAM" id="Phobius"/>
    </source>
</evidence>
<reference evidence="4" key="1">
    <citation type="submission" date="2024-04" db="EMBL/GenBank/DDBJ databases">
        <authorList>
            <person name="Shaw F."/>
            <person name="Minotto A."/>
        </authorList>
    </citation>
    <scope>NUCLEOTIDE SEQUENCE [LARGE SCALE GENOMIC DNA]</scope>
</reference>
<dbReference type="InterPro" id="IPR000873">
    <property type="entry name" value="AMP-dep_synth/lig_dom"/>
</dbReference>
<dbReference type="SUPFAM" id="SSF56801">
    <property type="entry name" value="Acetyl-CoA synthetase-like"/>
    <property type="match status" value="1"/>
</dbReference>
<dbReference type="EMBL" id="OZ037946">
    <property type="protein sequence ID" value="CAL1704253.1"/>
    <property type="molecule type" value="Genomic_DNA"/>
</dbReference>
<organism evidence="3 4">
    <name type="scientific">Somion occarium</name>
    <dbReference type="NCBI Taxonomy" id="3059160"/>
    <lineage>
        <taxon>Eukaryota</taxon>
        <taxon>Fungi</taxon>
        <taxon>Dikarya</taxon>
        <taxon>Basidiomycota</taxon>
        <taxon>Agaricomycotina</taxon>
        <taxon>Agaricomycetes</taxon>
        <taxon>Polyporales</taxon>
        <taxon>Cerrenaceae</taxon>
        <taxon>Somion</taxon>
    </lineage>
</organism>
<keyword evidence="1" id="KW-1133">Transmembrane helix</keyword>
<dbReference type="PANTHER" id="PTHR43272">
    <property type="entry name" value="LONG-CHAIN-FATTY-ACID--COA LIGASE"/>
    <property type="match status" value="1"/>
</dbReference>
<dbReference type="Proteomes" id="UP001497453">
    <property type="component" value="Chromosome 3"/>
</dbReference>
<dbReference type="InterPro" id="IPR042099">
    <property type="entry name" value="ANL_N_sf"/>
</dbReference>
<evidence type="ECO:0000259" key="2">
    <source>
        <dbReference type="Pfam" id="PF00501"/>
    </source>
</evidence>
<protein>
    <recommendedName>
        <fullName evidence="2">AMP-dependent synthetase/ligase domain-containing protein</fullName>
    </recommendedName>
</protein>
<accession>A0ABP1D8R2</accession>
<gene>
    <name evidence="3" type="ORF">GFSPODELE1_LOCUS4924</name>
</gene>
<dbReference type="Gene3D" id="3.40.50.12780">
    <property type="entry name" value="N-terminal domain of ligase-like"/>
    <property type="match status" value="1"/>
</dbReference>
<keyword evidence="1" id="KW-0812">Transmembrane</keyword>